<dbReference type="PROSITE" id="PS50109">
    <property type="entry name" value="HIS_KIN"/>
    <property type="match status" value="1"/>
</dbReference>
<dbReference type="Gene3D" id="3.30.565.10">
    <property type="entry name" value="Histidine kinase-like ATPase, C-terminal domain"/>
    <property type="match status" value="1"/>
</dbReference>
<evidence type="ECO:0000259" key="17">
    <source>
        <dbReference type="PROSITE" id="PS50885"/>
    </source>
</evidence>
<dbReference type="SMART" id="SM00387">
    <property type="entry name" value="HATPase_c"/>
    <property type="match status" value="1"/>
</dbReference>
<comment type="catalytic activity">
    <reaction evidence="1">
        <text>ATP + protein L-histidine = ADP + protein N-phospho-L-histidine.</text>
        <dbReference type="EC" id="2.7.13.3"/>
    </reaction>
</comment>
<dbReference type="GO" id="GO:0005886">
    <property type="term" value="C:plasma membrane"/>
    <property type="evidence" value="ECO:0007669"/>
    <property type="project" value="UniProtKB-SubCell"/>
</dbReference>
<dbReference type="Gene3D" id="6.10.340.10">
    <property type="match status" value="1"/>
</dbReference>
<dbReference type="AlphaFoldDB" id="A0A410K299"/>
<dbReference type="SUPFAM" id="SSF47384">
    <property type="entry name" value="Homodimeric domain of signal transducing histidine kinase"/>
    <property type="match status" value="1"/>
</dbReference>
<evidence type="ECO:0000256" key="6">
    <source>
        <dbReference type="ARBA" id="ARBA00022679"/>
    </source>
</evidence>
<dbReference type="Proteomes" id="UP000287502">
    <property type="component" value="Chromosome"/>
</dbReference>
<keyword evidence="4" id="KW-1003">Cell membrane</keyword>
<evidence type="ECO:0000256" key="2">
    <source>
        <dbReference type="ARBA" id="ARBA00004651"/>
    </source>
</evidence>
<evidence type="ECO:0000313" key="19">
    <source>
        <dbReference type="Proteomes" id="UP000287502"/>
    </source>
</evidence>
<proteinExistence type="predicted"/>
<name>A0A410K299_9BACT</name>
<dbReference type="Pfam" id="PF02518">
    <property type="entry name" value="HATPase_c"/>
    <property type="match status" value="1"/>
</dbReference>
<feature type="coiled-coil region" evidence="14">
    <location>
        <begin position="357"/>
        <end position="384"/>
    </location>
</feature>
<dbReference type="KEGG" id="gtl:EP073_06755"/>
<dbReference type="Pfam" id="PF00512">
    <property type="entry name" value="HisKA"/>
    <property type="match status" value="1"/>
</dbReference>
<dbReference type="SUPFAM" id="SSF55874">
    <property type="entry name" value="ATPase domain of HSP90 chaperone/DNA topoisomerase II/histidine kinase"/>
    <property type="match status" value="1"/>
</dbReference>
<evidence type="ECO:0000256" key="3">
    <source>
        <dbReference type="ARBA" id="ARBA00012438"/>
    </source>
</evidence>
<feature type="transmembrane region" description="Helical" evidence="15">
    <location>
        <begin position="46"/>
        <end position="68"/>
    </location>
</feature>
<dbReference type="PIRSF" id="PIRSF037532">
    <property type="entry name" value="STHK_NtrY"/>
    <property type="match status" value="1"/>
</dbReference>
<dbReference type="GO" id="GO:0005524">
    <property type="term" value="F:ATP binding"/>
    <property type="evidence" value="ECO:0007669"/>
    <property type="project" value="UniProtKB-KW"/>
</dbReference>
<evidence type="ECO:0000256" key="4">
    <source>
        <dbReference type="ARBA" id="ARBA00022475"/>
    </source>
</evidence>
<evidence type="ECO:0000256" key="13">
    <source>
        <dbReference type="ARBA" id="ARBA00023136"/>
    </source>
</evidence>
<dbReference type="InterPro" id="IPR017232">
    <property type="entry name" value="NtrY"/>
</dbReference>
<dbReference type="SMART" id="SM00304">
    <property type="entry name" value="HAMP"/>
    <property type="match status" value="1"/>
</dbReference>
<dbReference type="InterPro" id="IPR036097">
    <property type="entry name" value="HisK_dim/P_sf"/>
</dbReference>
<keyword evidence="19" id="KW-1185">Reference proteome</keyword>
<accession>A0A410K299</accession>
<keyword evidence="5" id="KW-0597">Phosphoprotein</keyword>
<dbReference type="GO" id="GO:0000155">
    <property type="term" value="F:phosphorelay sensor kinase activity"/>
    <property type="evidence" value="ECO:0007669"/>
    <property type="project" value="InterPro"/>
</dbReference>
<protein>
    <recommendedName>
        <fullName evidence="3">histidine kinase</fullName>
        <ecNumber evidence="3">2.7.13.3</ecNumber>
    </recommendedName>
</protein>
<evidence type="ECO:0000256" key="8">
    <source>
        <dbReference type="ARBA" id="ARBA00022741"/>
    </source>
</evidence>
<evidence type="ECO:0000256" key="9">
    <source>
        <dbReference type="ARBA" id="ARBA00022777"/>
    </source>
</evidence>
<evidence type="ECO:0000256" key="11">
    <source>
        <dbReference type="ARBA" id="ARBA00022989"/>
    </source>
</evidence>
<dbReference type="PROSITE" id="PS50885">
    <property type="entry name" value="HAMP"/>
    <property type="match status" value="1"/>
</dbReference>
<dbReference type="InterPro" id="IPR003660">
    <property type="entry name" value="HAMP_dom"/>
</dbReference>
<sequence>MLLKGKFTLKRVGLYALLLAALAAVNLAAGSNIVNTGFPWYSNVSIFLLININIILLLVVFILIFRNLGKMLAERKKNIFGARLQSKLVMFSVLLTVIPVFIVFAFSSTVINKSIDKWFDAQIEQALKSSIDLMQKYQNRLEQDIIEQSSTLSQIISDRDFMQTRHKKELDAYIKEYSAKNQIDGIAVYNNQQTKISSEEKGGFFFFSFVNGDVVDEILGKQRVARYEFFGYEQIYWVGHPVVSKNNENIVLGAVFIYRKVPANEAEKVSKILDSYNNYSQTQFFAEPVKNSYKLLLVLMTLLVVFAGIWGSLIFSKGITQPLEKLAEASLSVSKGNLDVKLESVGDDEVGVLTGAFNDMVKRLKEHNEELNLKNEKLAEMFMQIAKDNQYIDTVFKNVKSAIVLFDETLHPLKYNDPAEALRINNPDSFENNVMNELREFMLSTRASKHFQTELSVGDDLRTFAVTITKLFGADADVENVVMVLDDLTDIIQNQRMNIWREIATRIAHEIKNPLTPIKLTAERVKKRLGKTLEGSEGELVNSSMDTIITEVNELQNMVNEFNSFSRLPDLTKGIFNLGDLLDEVTDFYCQSHPDIEFVYESRDCRINADRNQLKRVFYNLLNNAIHAIGKNGRIILSAAETDGICRITVEDNGAGIAPEDIGRVFVPYFSKKAEGTGLGLAIVKKIVDEHNGTITVESRQDEYTRFILELPKGV</sequence>
<dbReference type="InterPro" id="IPR050398">
    <property type="entry name" value="HssS/ArlS-like"/>
</dbReference>
<keyword evidence="10" id="KW-0067">ATP-binding</keyword>
<evidence type="ECO:0000256" key="12">
    <source>
        <dbReference type="ARBA" id="ARBA00023012"/>
    </source>
</evidence>
<dbReference type="Pfam" id="PF00672">
    <property type="entry name" value="HAMP"/>
    <property type="match status" value="1"/>
</dbReference>
<reference evidence="18 19" key="1">
    <citation type="submission" date="2019-01" db="EMBL/GenBank/DDBJ databases">
        <title>Geovibrio thiophilus DSM 11263, complete genome.</title>
        <authorList>
            <person name="Spring S."/>
            <person name="Bunk B."/>
            <person name="Sproer C."/>
        </authorList>
    </citation>
    <scope>NUCLEOTIDE SEQUENCE [LARGE SCALE GENOMIC DNA]</scope>
    <source>
        <strain evidence="18 19">DSM 11263</strain>
    </source>
</reference>
<feature type="domain" description="HAMP" evidence="17">
    <location>
        <begin position="317"/>
        <end position="369"/>
    </location>
</feature>
<dbReference type="CDD" id="cd00075">
    <property type="entry name" value="HATPase"/>
    <property type="match status" value="1"/>
</dbReference>
<evidence type="ECO:0000256" key="10">
    <source>
        <dbReference type="ARBA" id="ARBA00022840"/>
    </source>
</evidence>
<organism evidence="18 19">
    <name type="scientific">Geovibrio thiophilus</name>
    <dbReference type="NCBI Taxonomy" id="139438"/>
    <lineage>
        <taxon>Bacteria</taxon>
        <taxon>Pseudomonadati</taxon>
        <taxon>Deferribacterota</taxon>
        <taxon>Deferribacteres</taxon>
        <taxon>Deferribacterales</taxon>
        <taxon>Geovibrionaceae</taxon>
        <taxon>Geovibrio</taxon>
    </lineage>
</organism>
<dbReference type="InterPro" id="IPR003661">
    <property type="entry name" value="HisK_dim/P_dom"/>
</dbReference>
<gene>
    <name evidence="18" type="ORF">EP073_06755</name>
</gene>
<dbReference type="InterPro" id="IPR045671">
    <property type="entry name" value="NtrY-like_N"/>
</dbReference>
<keyword evidence="7 15" id="KW-0812">Transmembrane</keyword>
<keyword evidence="14" id="KW-0175">Coiled coil</keyword>
<dbReference type="InterPro" id="IPR004358">
    <property type="entry name" value="Sig_transdc_His_kin-like_C"/>
</dbReference>
<evidence type="ECO:0000256" key="15">
    <source>
        <dbReference type="SAM" id="Phobius"/>
    </source>
</evidence>
<dbReference type="SMART" id="SM00388">
    <property type="entry name" value="HisKA"/>
    <property type="match status" value="1"/>
</dbReference>
<evidence type="ECO:0000259" key="16">
    <source>
        <dbReference type="PROSITE" id="PS50109"/>
    </source>
</evidence>
<dbReference type="Gene3D" id="1.10.287.130">
    <property type="match status" value="1"/>
</dbReference>
<keyword evidence="6" id="KW-0808">Transferase</keyword>
<feature type="transmembrane region" description="Helical" evidence="15">
    <location>
        <begin position="88"/>
        <end position="107"/>
    </location>
</feature>
<dbReference type="InterPro" id="IPR005467">
    <property type="entry name" value="His_kinase_dom"/>
</dbReference>
<evidence type="ECO:0000313" key="18">
    <source>
        <dbReference type="EMBL" id="QAR34481.1"/>
    </source>
</evidence>
<dbReference type="PRINTS" id="PR00344">
    <property type="entry name" value="BCTRLSENSOR"/>
</dbReference>
<keyword evidence="11 15" id="KW-1133">Transmembrane helix</keyword>
<dbReference type="OrthoDB" id="1931120at2"/>
<dbReference type="SUPFAM" id="SSF158472">
    <property type="entry name" value="HAMP domain-like"/>
    <property type="match status" value="1"/>
</dbReference>
<evidence type="ECO:0000256" key="5">
    <source>
        <dbReference type="ARBA" id="ARBA00022553"/>
    </source>
</evidence>
<evidence type="ECO:0000256" key="1">
    <source>
        <dbReference type="ARBA" id="ARBA00000085"/>
    </source>
</evidence>
<comment type="subcellular location">
    <subcellularLocation>
        <location evidence="2">Cell membrane</location>
        <topology evidence="2">Multi-pass membrane protein</topology>
    </subcellularLocation>
</comment>
<evidence type="ECO:0000256" key="7">
    <source>
        <dbReference type="ARBA" id="ARBA00022692"/>
    </source>
</evidence>
<dbReference type="PANTHER" id="PTHR45528">
    <property type="entry name" value="SENSOR HISTIDINE KINASE CPXA"/>
    <property type="match status" value="1"/>
</dbReference>
<keyword evidence="9" id="KW-0418">Kinase</keyword>
<evidence type="ECO:0000256" key="14">
    <source>
        <dbReference type="SAM" id="Coils"/>
    </source>
</evidence>
<dbReference type="CDD" id="cd06225">
    <property type="entry name" value="HAMP"/>
    <property type="match status" value="1"/>
</dbReference>
<keyword evidence="13 15" id="KW-0472">Membrane</keyword>
<keyword evidence="12" id="KW-0902">Two-component regulatory system</keyword>
<dbReference type="InterPro" id="IPR003594">
    <property type="entry name" value="HATPase_dom"/>
</dbReference>
<dbReference type="Pfam" id="PF19312">
    <property type="entry name" value="NtrY_N"/>
    <property type="match status" value="1"/>
</dbReference>
<dbReference type="InterPro" id="IPR036890">
    <property type="entry name" value="HATPase_C_sf"/>
</dbReference>
<dbReference type="CDD" id="cd00082">
    <property type="entry name" value="HisKA"/>
    <property type="match status" value="1"/>
</dbReference>
<feature type="domain" description="Histidine kinase" evidence="16">
    <location>
        <begin position="506"/>
        <end position="715"/>
    </location>
</feature>
<dbReference type="EC" id="2.7.13.3" evidence="3"/>
<dbReference type="EMBL" id="CP035108">
    <property type="protein sequence ID" value="QAR34481.1"/>
    <property type="molecule type" value="Genomic_DNA"/>
</dbReference>
<keyword evidence="8" id="KW-0547">Nucleotide-binding</keyword>
<dbReference type="PANTHER" id="PTHR45528:SF1">
    <property type="entry name" value="SENSOR HISTIDINE KINASE CPXA"/>
    <property type="match status" value="1"/>
</dbReference>